<dbReference type="InterPro" id="IPR011075">
    <property type="entry name" value="TetR_C"/>
</dbReference>
<keyword evidence="3" id="KW-0804">Transcription</keyword>
<evidence type="ECO:0000313" key="6">
    <source>
        <dbReference type="EMBL" id="KAB2386329.1"/>
    </source>
</evidence>
<dbReference type="OrthoDB" id="9796019at2"/>
<dbReference type="PROSITE" id="PS50977">
    <property type="entry name" value="HTH_TETR_2"/>
    <property type="match status" value="1"/>
</dbReference>
<dbReference type="InterPro" id="IPR001647">
    <property type="entry name" value="HTH_TetR"/>
</dbReference>
<proteinExistence type="predicted"/>
<dbReference type="Gene3D" id="1.10.357.10">
    <property type="entry name" value="Tetracycline Repressor, domain 2"/>
    <property type="match status" value="1"/>
</dbReference>
<evidence type="ECO:0000259" key="5">
    <source>
        <dbReference type="PROSITE" id="PS50977"/>
    </source>
</evidence>
<dbReference type="SUPFAM" id="SSF48498">
    <property type="entry name" value="Tetracyclin repressor-like, C-terminal domain"/>
    <property type="match status" value="1"/>
</dbReference>
<dbReference type="Proteomes" id="UP000483004">
    <property type="component" value="Unassembled WGS sequence"/>
</dbReference>
<dbReference type="Pfam" id="PF00440">
    <property type="entry name" value="TetR_N"/>
    <property type="match status" value="1"/>
</dbReference>
<dbReference type="GO" id="GO:0003700">
    <property type="term" value="F:DNA-binding transcription factor activity"/>
    <property type="evidence" value="ECO:0007669"/>
    <property type="project" value="TreeGrafter"/>
</dbReference>
<evidence type="ECO:0000256" key="1">
    <source>
        <dbReference type="ARBA" id="ARBA00023015"/>
    </source>
</evidence>
<dbReference type="SUPFAM" id="SSF46689">
    <property type="entry name" value="Homeodomain-like"/>
    <property type="match status" value="1"/>
</dbReference>
<dbReference type="RefSeq" id="WP_151539236.1">
    <property type="nucleotide sequence ID" value="NZ_WBMR01000013.1"/>
</dbReference>
<organism evidence="6 7">
    <name type="scientific">Actinomadura montaniterrae</name>
    <dbReference type="NCBI Taxonomy" id="1803903"/>
    <lineage>
        <taxon>Bacteria</taxon>
        <taxon>Bacillati</taxon>
        <taxon>Actinomycetota</taxon>
        <taxon>Actinomycetes</taxon>
        <taxon>Streptosporangiales</taxon>
        <taxon>Thermomonosporaceae</taxon>
        <taxon>Actinomadura</taxon>
    </lineage>
</organism>
<accession>A0A6L3W3X7</accession>
<dbReference type="InterPro" id="IPR036271">
    <property type="entry name" value="Tet_transcr_reg_TetR-rel_C_sf"/>
</dbReference>
<sequence length="197" mass="21919">MAERRRGRALEDALLDAAWQQLTENGYANFTMDAVAARAGTSRPVLYRRWAGRHELLHATLAHVKDRTHLDVPDTGTLRGDVLAVMKQANGTSTGLTAVMAVHLAEYYEETGTSPAELREVLLAGRRPLLDVLYARAAERGEIDPARLTDRIKYLPFTLQRHEILMTLKPVPDAVLEEIVDTVYLPLVHARPPLPAP</sequence>
<keyword evidence="2 4" id="KW-0238">DNA-binding</keyword>
<reference evidence="6 7" key="1">
    <citation type="submission" date="2019-09" db="EMBL/GenBank/DDBJ databases">
        <title>Actinomadura physcomitrii sp. nov., a novel actinomycete isolated from moss [Physcomitrium sphaericum (Ludw) Fuernr].</title>
        <authorList>
            <person name="Liu C."/>
            <person name="Zhuang X."/>
        </authorList>
    </citation>
    <scope>NUCLEOTIDE SEQUENCE [LARGE SCALE GENOMIC DNA]</scope>
    <source>
        <strain evidence="6 7">CYP1-1B</strain>
    </source>
</reference>
<dbReference type="PANTHER" id="PTHR30055">
    <property type="entry name" value="HTH-TYPE TRANSCRIPTIONAL REGULATOR RUTR"/>
    <property type="match status" value="1"/>
</dbReference>
<dbReference type="PRINTS" id="PR00455">
    <property type="entry name" value="HTHTETR"/>
</dbReference>
<gene>
    <name evidence="6" type="ORF">F9B16_07475</name>
</gene>
<feature type="domain" description="HTH tetR-type" evidence="5">
    <location>
        <begin position="8"/>
        <end position="68"/>
    </location>
</feature>
<feature type="DNA-binding region" description="H-T-H motif" evidence="4">
    <location>
        <begin position="31"/>
        <end position="50"/>
    </location>
</feature>
<keyword evidence="1" id="KW-0805">Transcription regulation</keyword>
<dbReference type="GO" id="GO:0000976">
    <property type="term" value="F:transcription cis-regulatory region binding"/>
    <property type="evidence" value="ECO:0007669"/>
    <property type="project" value="TreeGrafter"/>
</dbReference>
<evidence type="ECO:0000256" key="2">
    <source>
        <dbReference type="ARBA" id="ARBA00023125"/>
    </source>
</evidence>
<keyword evidence="7" id="KW-1185">Reference proteome</keyword>
<protein>
    <submittedName>
        <fullName evidence="6">TetR/AcrR family transcriptional regulator</fullName>
    </submittedName>
</protein>
<dbReference type="EMBL" id="WBMR01000013">
    <property type="protein sequence ID" value="KAB2386329.1"/>
    <property type="molecule type" value="Genomic_DNA"/>
</dbReference>
<evidence type="ECO:0000313" key="7">
    <source>
        <dbReference type="Proteomes" id="UP000483004"/>
    </source>
</evidence>
<comment type="caution">
    <text evidence="6">The sequence shown here is derived from an EMBL/GenBank/DDBJ whole genome shotgun (WGS) entry which is preliminary data.</text>
</comment>
<evidence type="ECO:0000256" key="3">
    <source>
        <dbReference type="ARBA" id="ARBA00023163"/>
    </source>
</evidence>
<dbReference type="InterPro" id="IPR009057">
    <property type="entry name" value="Homeodomain-like_sf"/>
</dbReference>
<name>A0A6L3W3X7_9ACTN</name>
<dbReference type="Gene3D" id="1.10.10.60">
    <property type="entry name" value="Homeodomain-like"/>
    <property type="match status" value="1"/>
</dbReference>
<dbReference type="InterPro" id="IPR050109">
    <property type="entry name" value="HTH-type_TetR-like_transc_reg"/>
</dbReference>
<dbReference type="Pfam" id="PF16859">
    <property type="entry name" value="TetR_C_11"/>
    <property type="match status" value="1"/>
</dbReference>
<dbReference type="PANTHER" id="PTHR30055:SF148">
    <property type="entry name" value="TETR-FAMILY TRANSCRIPTIONAL REGULATOR"/>
    <property type="match status" value="1"/>
</dbReference>
<dbReference type="AlphaFoldDB" id="A0A6L3W3X7"/>
<evidence type="ECO:0000256" key="4">
    <source>
        <dbReference type="PROSITE-ProRule" id="PRU00335"/>
    </source>
</evidence>